<dbReference type="STRING" id="54915.ADS79_19645"/>
<dbReference type="Proteomes" id="UP000319578">
    <property type="component" value="Unassembled WGS sequence"/>
</dbReference>
<dbReference type="RefSeq" id="WP_049740075.1">
    <property type="nucleotide sequence ID" value="NZ_BJON01000002.1"/>
</dbReference>
<feature type="domain" description="Metallo-beta-lactamase" evidence="4">
    <location>
        <begin position="60"/>
        <end position="245"/>
    </location>
</feature>
<reference evidence="5 8" key="3">
    <citation type="submission" date="2019-06" db="EMBL/GenBank/DDBJ databases">
        <title>Whole genome shotgun sequence of Brevibacillus reuszeri NBRC 15719.</title>
        <authorList>
            <person name="Hosoyama A."/>
            <person name="Uohara A."/>
            <person name="Ohji S."/>
            <person name="Ichikawa N."/>
        </authorList>
    </citation>
    <scope>NUCLEOTIDE SEQUENCE [LARGE SCALE GENOMIC DNA]</scope>
    <source>
        <strain evidence="5 8">NBRC 15719</strain>
    </source>
</reference>
<evidence type="ECO:0000256" key="2">
    <source>
        <dbReference type="ARBA" id="ARBA00034301"/>
    </source>
</evidence>
<keyword evidence="6" id="KW-0378">Hydrolase</keyword>
<dbReference type="PATRIC" id="fig|54915.3.peg.3037"/>
<sequence>MLWKKEWRWLLVFGVMLLAGCSIDSHLQEAVKVEDPYESESEQDFSGLVISYWALPHGESTLVRLPRGKTMLIDTGTAEDWPVLSEYLAEQKLTRLNYLVLTNDQPEHVGGYSLLSKQILVENVIVPKLIKQTIERAVPLRSGAKQLAVEAKQVIALDEEVSMHVLLPDEPLFLSPQNNSLVFRLQHGHLRFLFTSGVNEKAEERLLERQADQLKAEVLKVGDEGSNQGTSQPFLTAVDPQIAIIQSGKPRDKMKDGQSEVLERLGESWAETYITSDAGTIMILSNGKDYRILKQKK</sequence>
<accession>A0A0K9YS72</accession>
<dbReference type="Proteomes" id="UP000036834">
    <property type="component" value="Unassembled WGS sequence"/>
</dbReference>
<dbReference type="EMBL" id="LGIQ01000009">
    <property type="protein sequence ID" value="KNB71040.1"/>
    <property type="molecule type" value="Genomic_DNA"/>
</dbReference>
<dbReference type="InterPro" id="IPR052159">
    <property type="entry name" value="Competence_DNA_uptake"/>
</dbReference>
<comment type="function">
    <text evidence="2">Counteracts the endogenous Pycsar antiviral defense system. Phosphodiesterase that enables metal-dependent hydrolysis of host cyclic nucleotide Pycsar defense signals such as cCMP and cUMP.</text>
</comment>
<dbReference type="Pfam" id="PF00753">
    <property type="entry name" value="Lactamase_B"/>
    <property type="match status" value="1"/>
</dbReference>
<reference evidence="7" key="1">
    <citation type="submission" date="2015-07" db="EMBL/GenBank/DDBJ databases">
        <title>Genome sequencing project for genomic taxonomy and phylogenomics of Bacillus-like bacteria.</title>
        <authorList>
            <person name="Liu B."/>
            <person name="Wang J."/>
            <person name="Zhu Y."/>
            <person name="Liu G."/>
            <person name="Chen Q."/>
            <person name="Chen Z."/>
            <person name="Lan J."/>
            <person name="Che J."/>
            <person name="Ge C."/>
            <person name="Shi H."/>
            <person name="Pan Z."/>
            <person name="Liu X."/>
        </authorList>
    </citation>
    <scope>NUCLEOTIDE SEQUENCE [LARGE SCALE GENOMIC DNA]</scope>
    <source>
        <strain evidence="7">DSM 9887</strain>
    </source>
</reference>
<proteinExistence type="predicted"/>
<keyword evidence="8" id="KW-1185">Reference proteome</keyword>
<evidence type="ECO:0000313" key="7">
    <source>
        <dbReference type="Proteomes" id="UP000036834"/>
    </source>
</evidence>
<dbReference type="OrthoDB" id="9761531at2"/>
<reference evidence="6" key="2">
    <citation type="submission" date="2015-07" db="EMBL/GenBank/DDBJ databases">
        <title>MeaNS - Measles Nucleotide Surveillance Program.</title>
        <authorList>
            <person name="Tran T."/>
            <person name="Druce J."/>
        </authorList>
    </citation>
    <scope>NUCLEOTIDE SEQUENCE</scope>
    <source>
        <strain evidence="6">DSM 9887</strain>
    </source>
</reference>
<evidence type="ECO:0000259" key="4">
    <source>
        <dbReference type="Pfam" id="PF00753"/>
    </source>
</evidence>
<evidence type="ECO:0000256" key="3">
    <source>
        <dbReference type="ARBA" id="ARBA00048505"/>
    </source>
</evidence>
<gene>
    <name evidence="6" type="ORF">ADS79_19645</name>
    <name evidence="5" type="ORF">BRE01_04140</name>
</gene>
<dbReference type="InterPro" id="IPR001279">
    <property type="entry name" value="Metallo-B-lactamas"/>
</dbReference>
<comment type="catalytic activity">
    <reaction evidence="3">
        <text>3',5'-cyclic UMP + H2O = UMP + H(+)</text>
        <dbReference type="Rhea" id="RHEA:70575"/>
        <dbReference type="ChEBI" id="CHEBI:15377"/>
        <dbReference type="ChEBI" id="CHEBI:15378"/>
        <dbReference type="ChEBI" id="CHEBI:57865"/>
        <dbReference type="ChEBI" id="CHEBI:184387"/>
    </reaction>
    <physiologicalReaction direction="left-to-right" evidence="3">
        <dbReference type="Rhea" id="RHEA:70576"/>
    </physiologicalReaction>
</comment>
<evidence type="ECO:0000256" key="1">
    <source>
        <dbReference type="ARBA" id="ARBA00034221"/>
    </source>
</evidence>
<protein>
    <submittedName>
        <fullName evidence="6">Hydrolase</fullName>
    </submittedName>
    <submittedName>
        <fullName evidence="5">MBL fold protein</fullName>
    </submittedName>
</protein>
<organism evidence="6 7">
    <name type="scientific">Brevibacillus reuszeri</name>
    <dbReference type="NCBI Taxonomy" id="54915"/>
    <lineage>
        <taxon>Bacteria</taxon>
        <taxon>Bacillati</taxon>
        <taxon>Bacillota</taxon>
        <taxon>Bacilli</taxon>
        <taxon>Bacillales</taxon>
        <taxon>Paenibacillaceae</taxon>
        <taxon>Brevibacillus</taxon>
    </lineage>
</organism>
<name>A0A0K9YS72_9BACL</name>
<dbReference type="PANTHER" id="PTHR30619">
    <property type="entry name" value="DNA INTERNALIZATION/COMPETENCE PROTEIN COMEC/REC2"/>
    <property type="match status" value="1"/>
</dbReference>
<dbReference type="InterPro" id="IPR036866">
    <property type="entry name" value="RibonucZ/Hydroxyglut_hydro"/>
</dbReference>
<dbReference type="AlphaFoldDB" id="A0A0K9YS72"/>
<dbReference type="PANTHER" id="PTHR30619:SF1">
    <property type="entry name" value="RECOMBINATION PROTEIN 2"/>
    <property type="match status" value="1"/>
</dbReference>
<dbReference type="SUPFAM" id="SSF56281">
    <property type="entry name" value="Metallo-hydrolase/oxidoreductase"/>
    <property type="match status" value="1"/>
</dbReference>
<comment type="caution">
    <text evidence="6">The sequence shown here is derived from an EMBL/GenBank/DDBJ whole genome shotgun (WGS) entry which is preliminary data.</text>
</comment>
<evidence type="ECO:0000313" key="5">
    <source>
        <dbReference type="EMBL" id="GED66712.1"/>
    </source>
</evidence>
<dbReference type="PROSITE" id="PS51257">
    <property type="entry name" value="PROKAR_LIPOPROTEIN"/>
    <property type="match status" value="1"/>
</dbReference>
<evidence type="ECO:0000313" key="6">
    <source>
        <dbReference type="EMBL" id="KNB71040.1"/>
    </source>
</evidence>
<dbReference type="GO" id="GO:0016787">
    <property type="term" value="F:hydrolase activity"/>
    <property type="evidence" value="ECO:0007669"/>
    <property type="project" value="UniProtKB-KW"/>
</dbReference>
<comment type="catalytic activity">
    <reaction evidence="1">
        <text>3',5'-cyclic CMP + H2O = CMP + H(+)</text>
        <dbReference type="Rhea" id="RHEA:72675"/>
        <dbReference type="ChEBI" id="CHEBI:15377"/>
        <dbReference type="ChEBI" id="CHEBI:15378"/>
        <dbReference type="ChEBI" id="CHEBI:58003"/>
        <dbReference type="ChEBI" id="CHEBI:60377"/>
    </reaction>
    <physiologicalReaction direction="left-to-right" evidence="1">
        <dbReference type="Rhea" id="RHEA:72676"/>
    </physiologicalReaction>
</comment>
<dbReference type="EMBL" id="BJON01000002">
    <property type="protein sequence ID" value="GED66712.1"/>
    <property type="molecule type" value="Genomic_DNA"/>
</dbReference>
<evidence type="ECO:0000313" key="8">
    <source>
        <dbReference type="Proteomes" id="UP000319578"/>
    </source>
</evidence>
<dbReference type="Gene3D" id="3.60.15.10">
    <property type="entry name" value="Ribonuclease Z/Hydroxyacylglutathione hydrolase-like"/>
    <property type="match status" value="1"/>
</dbReference>